<feature type="transmembrane region" description="Helical" evidence="1">
    <location>
        <begin position="56"/>
        <end position="73"/>
    </location>
</feature>
<name>A0A0G1PFF9_UNCKA</name>
<evidence type="ECO:0000256" key="1">
    <source>
        <dbReference type="SAM" id="Phobius"/>
    </source>
</evidence>
<dbReference type="AlphaFoldDB" id="A0A0G1PFF9"/>
<reference evidence="2 3" key="1">
    <citation type="journal article" date="2015" name="Nature">
        <title>rRNA introns, odd ribosomes, and small enigmatic genomes across a large radiation of phyla.</title>
        <authorList>
            <person name="Brown C.T."/>
            <person name="Hug L.A."/>
            <person name="Thomas B.C."/>
            <person name="Sharon I."/>
            <person name="Castelle C.J."/>
            <person name="Singh A."/>
            <person name="Wilkins M.J."/>
            <person name="Williams K.H."/>
            <person name="Banfield J.F."/>
        </authorList>
    </citation>
    <scope>NUCLEOTIDE SEQUENCE [LARGE SCALE GENOMIC DNA]</scope>
</reference>
<feature type="transmembrane region" description="Helical" evidence="1">
    <location>
        <begin position="151"/>
        <end position="169"/>
    </location>
</feature>
<gene>
    <name evidence="2" type="ORF">UX44_C0005G0007</name>
</gene>
<keyword evidence="1" id="KW-0472">Membrane</keyword>
<evidence type="ECO:0000313" key="2">
    <source>
        <dbReference type="EMBL" id="KKU31529.1"/>
    </source>
</evidence>
<accession>A0A0G1PFF9</accession>
<organism evidence="2 3">
    <name type="scientific">candidate division WWE3 bacterium GW2011_GWA1_46_21</name>
    <dbReference type="NCBI Taxonomy" id="1619107"/>
    <lineage>
        <taxon>Bacteria</taxon>
        <taxon>Katanobacteria</taxon>
    </lineage>
</organism>
<keyword evidence="1" id="KW-0812">Transmembrane</keyword>
<dbReference type="EMBL" id="LCMF01000005">
    <property type="protein sequence ID" value="KKU31529.1"/>
    <property type="molecule type" value="Genomic_DNA"/>
</dbReference>
<protein>
    <submittedName>
        <fullName evidence="2">Uncharacterized protein</fullName>
    </submittedName>
</protein>
<keyword evidence="1" id="KW-1133">Transmembrane helix</keyword>
<proteinExistence type="predicted"/>
<evidence type="ECO:0000313" key="3">
    <source>
        <dbReference type="Proteomes" id="UP000034732"/>
    </source>
</evidence>
<feature type="transmembrane region" description="Helical" evidence="1">
    <location>
        <begin position="85"/>
        <end position="106"/>
    </location>
</feature>
<comment type="caution">
    <text evidence="2">The sequence shown here is derived from an EMBL/GenBank/DDBJ whole genome shotgun (WGS) entry which is preliminary data.</text>
</comment>
<sequence>MGLQQNNVKLNKFLLIPSVLLLFLATGVRAHAVCPVCVVAVGAGVGLSRWLGVDDLITGIWLGGLIIATGFWFSSRLKAKKIVFAYETLSVILITYLSVVASLYFTSTLQNSGRLLTGAAIGSVLLLAAIFTDNHIRRLNNNKARISYQKILIPLSYLLLASGVAYLSIS</sequence>
<dbReference type="Proteomes" id="UP000034732">
    <property type="component" value="Unassembled WGS sequence"/>
</dbReference>
<feature type="transmembrane region" description="Helical" evidence="1">
    <location>
        <begin position="112"/>
        <end position="131"/>
    </location>
</feature>